<dbReference type="PANTHER" id="PTHR30287:SF1">
    <property type="entry name" value="INNER MEMBRANE PROTEIN"/>
    <property type="match status" value="1"/>
</dbReference>
<feature type="transmembrane region" description="Helical" evidence="6">
    <location>
        <begin position="332"/>
        <end position="350"/>
    </location>
</feature>
<evidence type="ECO:0000256" key="4">
    <source>
        <dbReference type="ARBA" id="ARBA00022989"/>
    </source>
</evidence>
<feature type="transmembrane region" description="Helical" evidence="6">
    <location>
        <begin position="474"/>
        <end position="494"/>
    </location>
</feature>
<evidence type="ECO:0000313" key="10">
    <source>
        <dbReference type="Proteomes" id="UP001465153"/>
    </source>
</evidence>
<evidence type="ECO:0000256" key="5">
    <source>
        <dbReference type="ARBA" id="ARBA00023136"/>
    </source>
</evidence>
<keyword evidence="10" id="KW-1185">Reference proteome</keyword>
<evidence type="ECO:0000259" key="8">
    <source>
        <dbReference type="Pfam" id="PF12704"/>
    </source>
</evidence>
<dbReference type="Pfam" id="PF02687">
    <property type="entry name" value="FtsX"/>
    <property type="match status" value="2"/>
</dbReference>
<evidence type="ECO:0000256" key="6">
    <source>
        <dbReference type="SAM" id="Phobius"/>
    </source>
</evidence>
<sequence>MNELKLSLKLLWRNWRSGELKVLASAIVLAVTVVTAIAVFADRMDRSLQRQSNAYLAADRVISGRFPIPEDWQTYIDESAIEQSRTARFSSMVFAGNEMQLASIKAVAEGYPLRGTLEVSDVPFALGNDVVAAQGIPKSGEVWVDSRLLPILGVELGDTLSVGNKDFRISQVVIHEPDGGQGFSIAGPRVMMNYQDMDDTGVVQPGSRIFYRWLLSGEEPALEQLVDNITPVLGDHYRIRTLQDSQRSISSALDRGKSFLMLSGMIGVLLAGVAIAIAAQQFAERNVDAVALFKSLGASAVKVRRLYFSQLVALGLLSSFAGLVTGEILHRFIASSLATLFNVVLIGASWQAYGLGIFTGLVSLLCFALPPLWPLPKISPVRVLRREINIEQLSVWTRGLIGLAAVVLLIGLYSRDLQLTLTVVVGLIGILAIAVSLSLALLNSSRQLGSKAGSTWRLAMSNLRRNRGHSSTQIVVFSCALMLLMVLFTVRTSLIDEWRLQLPENAPNHFVLNINASERDPITEEFEARNFEFNPLYPMVLGRLVGKNEYRYQEDDRYTSDSLQRELNLSWADELAPDNEIVDGQWWDQWQPNDAEYGVSIEYQTAQELGAKVGDELHFSLGGLELKATIASIRTVDWDALTPNFYFLFSPGALEGYSPTYLTSVYVPNQDKRFINEFLRKYPTLVILEVDRIIDRIKAIVDQVSRGIELVLWVVLLGGVLVLIAAVSASMARRMQEASILRALGSGGKLIVGSLWIEFSVLGFFSGLMAAAGAELILYFLQSEIFGQTAYFHGLMWLIGPVAGSIFIGALGAFACRRTVTVAPALVLRELQS</sequence>
<evidence type="ECO:0000256" key="2">
    <source>
        <dbReference type="ARBA" id="ARBA00022475"/>
    </source>
</evidence>
<gene>
    <name evidence="9" type="ORF">NBRC116591_15160</name>
</gene>
<dbReference type="InterPro" id="IPR003838">
    <property type="entry name" value="ABC3_permease_C"/>
</dbReference>
<comment type="caution">
    <text evidence="9">The sequence shown here is derived from an EMBL/GenBank/DDBJ whole genome shotgun (WGS) entry which is preliminary data.</text>
</comment>
<evidence type="ECO:0000256" key="3">
    <source>
        <dbReference type="ARBA" id="ARBA00022692"/>
    </source>
</evidence>
<reference evidence="9 10" key="1">
    <citation type="submission" date="2024-04" db="EMBL/GenBank/DDBJ databases">
        <title>Draft genome sequence of Sessilibacter corallicola NBRC 116591.</title>
        <authorList>
            <person name="Miyakawa T."/>
            <person name="Kusuya Y."/>
            <person name="Miura T."/>
        </authorList>
    </citation>
    <scope>NUCLEOTIDE SEQUENCE [LARGE SCALE GENOMIC DNA]</scope>
    <source>
        <strain evidence="9 10">KU-00831-HH</strain>
    </source>
</reference>
<feature type="domain" description="ABC3 transporter permease C-terminal" evidence="7">
    <location>
        <begin position="265"/>
        <end position="379"/>
    </location>
</feature>
<feature type="transmembrane region" description="Helical" evidence="6">
    <location>
        <begin position="395"/>
        <end position="413"/>
    </location>
</feature>
<feature type="transmembrane region" description="Helical" evidence="6">
    <location>
        <begin position="259"/>
        <end position="279"/>
    </location>
</feature>
<feature type="transmembrane region" description="Helical" evidence="6">
    <location>
        <begin position="750"/>
        <end position="774"/>
    </location>
</feature>
<keyword evidence="4 6" id="KW-1133">Transmembrane helix</keyword>
<proteinExistence type="predicted"/>
<dbReference type="Proteomes" id="UP001465153">
    <property type="component" value="Unassembled WGS sequence"/>
</dbReference>
<evidence type="ECO:0000313" key="9">
    <source>
        <dbReference type="EMBL" id="GAA6167706.1"/>
    </source>
</evidence>
<dbReference type="InterPro" id="IPR038766">
    <property type="entry name" value="Membrane_comp_ABC_pdt"/>
</dbReference>
<feature type="transmembrane region" description="Helical" evidence="6">
    <location>
        <begin position="419"/>
        <end position="442"/>
    </location>
</feature>
<evidence type="ECO:0000259" key="7">
    <source>
        <dbReference type="Pfam" id="PF02687"/>
    </source>
</evidence>
<feature type="transmembrane region" description="Helical" evidence="6">
    <location>
        <begin position="306"/>
        <end position="325"/>
    </location>
</feature>
<evidence type="ECO:0000256" key="1">
    <source>
        <dbReference type="ARBA" id="ARBA00004651"/>
    </source>
</evidence>
<feature type="transmembrane region" description="Helical" evidence="6">
    <location>
        <begin position="356"/>
        <end position="375"/>
    </location>
</feature>
<dbReference type="RefSeq" id="WP_353302324.1">
    <property type="nucleotide sequence ID" value="NZ_BAABWN010000004.1"/>
</dbReference>
<keyword evidence="5 6" id="KW-0472">Membrane</keyword>
<accession>A0ABQ0A7S3</accession>
<protein>
    <submittedName>
        <fullName evidence="9">ABC transporter permease</fullName>
    </submittedName>
</protein>
<feature type="transmembrane region" description="Helical" evidence="6">
    <location>
        <begin position="710"/>
        <end position="729"/>
    </location>
</feature>
<feature type="domain" description="ABC3 transporter permease C-terminal" evidence="7">
    <location>
        <begin position="711"/>
        <end position="817"/>
    </location>
</feature>
<organism evidence="9 10">
    <name type="scientific">Sessilibacter corallicola</name>
    <dbReference type="NCBI Taxonomy" id="2904075"/>
    <lineage>
        <taxon>Bacteria</taxon>
        <taxon>Pseudomonadati</taxon>
        <taxon>Pseudomonadota</taxon>
        <taxon>Gammaproteobacteria</taxon>
        <taxon>Cellvibrionales</taxon>
        <taxon>Cellvibrionaceae</taxon>
        <taxon>Sessilibacter</taxon>
    </lineage>
</organism>
<feature type="domain" description="MacB-like periplasmic core" evidence="8">
    <location>
        <begin position="25"/>
        <end position="201"/>
    </location>
</feature>
<feature type="transmembrane region" description="Helical" evidence="6">
    <location>
        <begin position="20"/>
        <end position="41"/>
    </location>
</feature>
<dbReference type="Pfam" id="PF12704">
    <property type="entry name" value="MacB_PCD"/>
    <property type="match status" value="1"/>
</dbReference>
<comment type="subcellular location">
    <subcellularLocation>
        <location evidence="1">Cell membrane</location>
        <topology evidence="1">Multi-pass membrane protein</topology>
    </subcellularLocation>
</comment>
<feature type="transmembrane region" description="Helical" evidence="6">
    <location>
        <begin position="794"/>
        <end position="816"/>
    </location>
</feature>
<dbReference type="PANTHER" id="PTHR30287">
    <property type="entry name" value="MEMBRANE COMPONENT OF PREDICTED ABC SUPERFAMILY METABOLITE UPTAKE TRANSPORTER"/>
    <property type="match status" value="1"/>
</dbReference>
<dbReference type="InterPro" id="IPR025857">
    <property type="entry name" value="MacB_PCD"/>
</dbReference>
<keyword evidence="3 6" id="KW-0812">Transmembrane</keyword>
<name>A0ABQ0A7S3_9GAMM</name>
<keyword evidence="2" id="KW-1003">Cell membrane</keyword>
<dbReference type="EMBL" id="BAABWN010000004">
    <property type="protein sequence ID" value="GAA6167706.1"/>
    <property type="molecule type" value="Genomic_DNA"/>
</dbReference>